<dbReference type="AlphaFoldDB" id="X0T9Y9"/>
<name>X0T9Y9_9ZZZZ</name>
<comment type="caution">
    <text evidence="1">The sequence shown here is derived from an EMBL/GenBank/DDBJ whole genome shotgun (WGS) entry which is preliminary data.</text>
</comment>
<accession>X0T9Y9</accession>
<protein>
    <submittedName>
        <fullName evidence="1">Uncharacterized protein</fullName>
    </submittedName>
</protein>
<proteinExistence type="predicted"/>
<gene>
    <name evidence="1" type="ORF">S01H1_04388</name>
</gene>
<evidence type="ECO:0000313" key="1">
    <source>
        <dbReference type="EMBL" id="GAF84146.1"/>
    </source>
</evidence>
<dbReference type="EMBL" id="BARS01002319">
    <property type="protein sequence ID" value="GAF84146.1"/>
    <property type="molecule type" value="Genomic_DNA"/>
</dbReference>
<organism evidence="1">
    <name type="scientific">marine sediment metagenome</name>
    <dbReference type="NCBI Taxonomy" id="412755"/>
    <lineage>
        <taxon>unclassified sequences</taxon>
        <taxon>metagenomes</taxon>
        <taxon>ecological metagenomes</taxon>
    </lineage>
</organism>
<reference evidence="1" key="1">
    <citation type="journal article" date="2014" name="Front. Microbiol.">
        <title>High frequency of phylogenetically diverse reductive dehalogenase-homologous genes in deep subseafloor sedimentary metagenomes.</title>
        <authorList>
            <person name="Kawai M."/>
            <person name="Futagami T."/>
            <person name="Toyoda A."/>
            <person name="Takaki Y."/>
            <person name="Nishi S."/>
            <person name="Hori S."/>
            <person name="Arai W."/>
            <person name="Tsubouchi T."/>
            <person name="Morono Y."/>
            <person name="Uchiyama I."/>
            <person name="Ito T."/>
            <person name="Fujiyama A."/>
            <person name="Inagaki F."/>
            <person name="Takami H."/>
        </authorList>
    </citation>
    <scope>NUCLEOTIDE SEQUENCE</scope>
    <source>
        <strain evidence="1">Expedition CK06-06</strain>
    </source>
</reference>
<sequence>MAQVVKEIKGRKYTYEVKWYPQRKKQIWTYQGKLEEKIDQGRLKRELYSAIMRHARVQKKDRKNIMKAIREVLAKYDDCW</sequence>